<evidence type="ECO:0000256" key="1">
    <source>
        <dbReference type="SAM" id="MobiDB-lite"/>
    </source>
</evidence>
<protein>
    <submittedName>
        <fullName evidence="2">Uncharacterized protein</fullName>
    </submittedName>
</protein>
<dbReference type="Proteomes" id="UP001164746">
    <property type="component" value="Chromosome 9"/>
</dbReference>
<gene>
    <name evidence="2" type="ORF">MAR_004732</name>
</gene>
<feature type="region of interest" description="Disordered" evidence="1">
    <location>
        <begin position="42"/>
        <end position="67"/>
    </location>
</feature>
<accession>A0ABY7EZ51</accession>
<name>A0ABY7EZ51_MYAAR</name>
<keyword evidence="3" id="KW-1185">Reference proteome</keyword>
<evidence type="ECO:0000313" key="2">
    <source>
        <dbReference type="EMBL" id="WAR14627.1"/>
    </source>
</evidence>
<sequence>MEGYNKIRTTIMNNAMVMSSTNLQLPSGHYRHVGPAEEKYLFTSPSNTAGSVKPKRKTHKSASTPLAPASHASNLFVVVPQQASVLSSMPASAQPELHYQTKRYRQIKAKEMEQGKVRRKYTQTKVNRTCKKCGDFIDNVSHKNLWVELRDERALRDNKFQQLIYLWEQLPSFEKKRTNFPRSYTKKQWSGKFRRRRKHVAPGVESITKLSSPRTQPKSSAVAKLQQIHRGRISFLATRSIRDVYGLDDVLSSGLSTTSDRYNKEEKEQEHKILLQGKDMPKPPMTASGLPEALRHQCLHFKTLLYCWPSAYEGESEEENAYLCPRAIRLRSTSTATNYASTRNHNAQISCHNGAAAIVHPSWTTLNPSNIISINNSNNKNTFKKKAKILQDS</sequence>
<organism evidence="2 3">
    <name type="scientific">Mya arenaria</name>
    <name type="common">Soft-shell clam</name>
    <dbReference type="NCBI Taxonomy" id="6604"/>
    <lineage>
        <taxon>Eukaryota</taxon>
        <taxon>Metazoa</taxon>
        <taxon>Spiralia</taxon>
        <taxon>Lophotrochozoa</taxon>
        <taxon>Mollusca</taxon>
        <taxon>Bivalvia</taxon>
        <taxon>Autobranchia</taxon>
        <taxon>Heteroconchia</taxon>
        <taxon>Euheterodonta</taxon>
        <taxon>Imparidentia</taxon>
        <taxon>Neoheterodontei</taxon>
        <taxon>Myida</taxon>
        <taxon>Myoidea</taxon>
        <taxon>Myidae</taxon>
        <taxon>Mya</taxon>
    </lineage>
</organism>
<proteinExistence type="predicted"/>
<evidence type="ECO:0000313" key="3">
    <source>
        <dbReference type="Proteomes" id="UP001164746"/>
    </source>
</evidence>
<dbReference type="EMBL" id="CP111020">
    <property type="protein sequence ID" value="WAR14627.1"/>
    <property type="molecule type" value="Genomic_DNA"/>
</dbReference>
<reference evidence="2" key="1">
    <citation type="submission" date="2022-11" db="EMBL/GenBank/DDBJ databases">
        <title>Centuries of genome instability and evolution in soft-shell clam transmissible cancer (bioRxiv).</title>
        <authorList>
            <person name="Hart S.F.M."/>
            <person name="Yonemitsu M.A."/>
            <person name="Giersch R.M."/>
            <person name="Beal B.F."/>
            <person name="Arriagada G."/>
            <person name="Davis B.W."/>
            <person name="Ostrander E.A."/>
            <person name="Goff S.P."/>
            <person name="Metzger M.J."/>
        </authorList>
    </citation>
    <scope>NUCLEOTIDE SEQUENCE</scope>
    <source>
        <strain evidence="2">MELC-2E11</strain>
        <tissue evidence="2">Siphon/mantle</tissue>
    </source>
</reference>